<dbReference type="InterPro" id="IPR003373">
    <property type="entry name" value="Fe2_transport_prot-B"/>
</dbReference>
<evidence type="ECO:0000256" key="8">
    <source>
        <dbReference type="ARBA" id="ARBA00022741"/>
    </source>
</evidence>
<evidence type="ECO:0000256" key="3">
    <source>
        <dbReference type="ARBA" id="ARBA00022448"/>
    </source>
</evidence>
<dbReference type="FunFam" id="3.40.50.300:FF:000426">
    <property type="entry name" value="Ferrous iron transport protein B"/>
    <property type="match status" value="1"/>
</dbReference>
<dbReference type="CDD" id="cd01879">
    <property type="entry name" value="FeoB"/>
    <property type="match status" value="1"/>
</dbReference>
<comment type="similarity">
    <text evidence="17">Belongs to the TRAFAC class TrmE-Era-EngA-EngB-Septin-like GTPase superfamily. FeoB GTPase (TC 9.A.8) family.</text>
</comment>
<evidence type="ECO:0000256" key="15">
    <source>
        <dbReference type="PIRSR" id="PIRSR603373-1"/>
    </source>
</evidence>
<evidence type="ECO:0000256" key="5">
    <source>
        <dbReference type="ARBA" id="ARBA00022496"/>
    </source>
</evidence>
<keyword evidence="16" id="KW-0479">Metal-binding</keyword>
<evidence type="ECO:0000256" key="16">
    <source>
        <dbReference type="PIRSR" id="PIRSR603373-2"/>
    </source>
</evidence>
<feature type="transmembrane region" description="Helical" evidence="17">
    <location>
        <begin position="301"/>
        <end position="321"/>
    </location>
</feature>
<dbReference type="InterPro" id="IPR011642">
    <property type="entry name" value="Gate_dom"/>
</dbReference>
<dbReference type="PANTHER" id="PTHR43185">
    <property type="entry name" value="FERROUS IRON TRANSPORT PROTEIN B"/>
    <property type="match status" value="1"/>
</dbReference>
<dbReference type="Pfam" id="PF02421">
    <property type="entry name" value="FeoB_N"/>
    <property type="match status" value="1"/>
</dbReference>
<comment type="function">
    <text evidence="1 17">Probable transporter of a GTP-driven Fe(2+) uptake system.</text>
</comment>
<accession>A0A0M8JQ68</accession>
<feature type="transmembrane region" description="Helical" evidence="17">
    <location>
        <begin position="333"/>
        <end position="352"/>
    </location>
</feature>
<dbReference type="GO" id="GO:0046872">
    <property type="term" value="F:metal ion binding"/>
    <property type="evidence" value="ECO:0007669"/>
    <property type="project" value="UniProtKB-KW"/>
</dbReference>
<dbReference type="PANTHER" id="PTHR43185:SF1">
    <property type="entry name" value="FE(2+) TRANSPORTER FEOB"/>
    <property type="match status" value="1"/>
</dbReference>
<keyword evidence="8 15" id="KW-0547">Nucleotide-binding</keyword>
<dbReference type="GO" id="GO:0005525">
    <property type="term" value="F:GTP binding"/>
    <property type="evidence" value="ECO:0007669"/>
    <property type="project" value="UniProtKB-KW"/>
</dbReference>
<dbReference type="Pfam" id="PF17910">
    <property type="entry name" value="FeoB_Cyto"/>
    <property type="match status" value="1"/>
</dbReference>
<dbReference type="AlphaFoldDB" id="A0A0M8JQ68"/>
<feature type="transmembrane region" description="Helical" evidence="17">
    <location>
        <begin position="411"/>
        <end position="431"/>
    </location>
</feature>
<dbReference type="Pfam" id="PF07670">
    <property type="entry name" value="Gate"/>
    <property type="match status" value="2"/>
</dbReference>
<feature type="binding site" evidence="15">
    <location>
        <begin position="74"/>
        <end position="77"/>
    </location>
    <ligand>
        <name>GTP</name>
        <dbReference type="ChEBI" id="CHEBI:37565"/>
        <label>1</label>
    </ligand>
</feature>
<feature type="binding site" evidence="16">
    <location>
        <position position="39"/>
    </location>
    <ligand>
        <name>Mg(2+)</name>
        <dbReference type="ChEBI" id="CHEBI:18420"/>
        <label>2</label>
    </ligand>
</feature>
<protein>
    <recommendedName>
        <fullName evidence="14 17">Ferrous iron transport protein B</fullName>
    </recommendedName>
</protein>
<dbReference type="InterPro" id="IPR011640">
    <property type="entry name" value="Fe2_transport_prot_B_C"/>
</dbReference>
<evidence type="ECO:0000259" key="18">
    <source>
        <dbReference type="PROSITE" id="PS51711"/>
    </source>
</evidence>
<feature type="transmembrane region" description="Helical" evidence="17">
    <location>
        <begin position="470"/>
        <end position="490"/>
    </location>
</feature>
<keyword evidence="9 17" id="KW-1133">Transmembrane helix</keyword>
<dbReference type="InterPro" id="IPR050860">
    <property type="entry name" value="FeoB_GTPase"/>
</dbReference>
<evidence type="ECO:0000256" key="10">
    <source>
        <dbReference type="ARBA" id="ARBA00023004"/>
    </source>
</evidence>
<feature type="binding site" evidence="15">
    <location>
        <begin position="53"/>
        <end position="57"/>
    </location>
    <ligand>
        <name>GTP</name>
        <dbReference type="ChEBI" id="CHEBI:37565"/>
        <label>1</label>
    </ligand>
</feature>
<dbReference type="GO" id="GO:0015093">
    <property type="term" value="F:ferrous iron transmembrane transporter activity"/>
    <property type="evidence" value="ECO:0007669"/>
    <property type="project" value="UniProtKB-UniRule"/>
</dbReference>
<keyword evidence="10 17" id="KW-0408">Iron</keyword>
<feature type="transmembrane region" description="Helical" evidence="17">
    <location>
        <begin position="364"/>
        <end position="384"/>
    </location>
</feature>
<evidence type="ECO:0000256" key="17">
    <source>
        <dbReference type="RuleBase" id="RU362098"/>
    </source>
</evidence>
<name>A0A0M8JQ68_9CHLR</name>
<feature type="binding site" evidence="15">
    <location>
        <begin position="134"/>
        <end position="137"/>
    </location>
    <ligand>
        <name>GTP</name>
        <dbReference type="ChEBI" id="CHEBI:37565"/>
        <label>1</label>
    </ligand>
</feature>
<dbReference type="SUPFAM" id="SSF52540">
    <property type="entry name" value="P-loop containing nucleoside triphosphate hydrolases"/>
    <property type="match status" value="1"/>
</dbReference>
<dbReference type="InterPro" id="IPR041069">
    <property type="entry name" value="FeoB_Cyto"/>
</dbReference>
<dbReference type="OrthoDB" id="9809127at2"/>
<keyword evidence="12 15" id="KW-0342">GTP-binding</keyword>
<evidence type="ECO:0000256" key="12">
    <source>
        <dbReference type="ARBA" id="ARBA00023134"/>
    </source>
</evidence>
<evidence type="ECO:0000256" key="11">
    <source>
        <dbReference type="ARBA" id="ARBA00023065"/>
    </source>
</evidence>
<keyword evidence="6" id="KW-0997">Cell inner membrane</keyword>
<evidence type="ECO:0000256" key="14">
    <source>
        <dbReference type="NCBIfam" id="TIGR00437"/>
    </source>
</evidence>
<keyword evidence="16" id="KW-0460">Magnesium</keyword>
<dbReference type="NCBIfam" id="TIGR00437">
    <property type="entry name" value="feoB"/>
    <property type="match status" value="1"/>
</dbReference>
<dbReference type="EMBL" id="DF967975">
    <property type="protein sequence ID" value="GAP19547.1"/>
    <property type="molecule type" value="Genomic_DNA"/>
</dbReference>
<evidence type="ECO:0000256" key="6">
    <source>
        <dbReference type="ARBA" id="ARBA00022519"/>
    </source>
</evidence>
<evidence type="ECO:0000256" key="1">
    <source>
        <dbReference type="ARBA" id="ARBA00003926"/>
    </source>
</evidence>
<comment type="subcellular location">
    <subcellularLocation>
        <location evidence="2 17">Cell inner membrane</location>
        <topology evidence="2 17">Multi-pass membrane protein</topology>
    </subcellularLocation>
</comment>
<feature type="transmembrane region" description="Helical" evidence="17">
    <location>
        <begin position="654"/>
        <end position="676"/>
    </location>
</feature>
<organism evidence="19">
    <name type="scientific">Levilinea saccharolytica</name>
    <dbReference type="NCBI Taxonomy" id="229921"/>
    <lineage>
        <taxon>Bacteria</taxon>
        <taxon>Bacillati</taxon>
        <taxon>Chloroflexota</taxon>
        <taxon>Anaerolineae</taxon>
        <taxon>Anaerolineales</taxon>
        <taxon>Anaerolineaceae</taxon>
        <taxon>Levilinea</taxon>
    </lineage>
</organism>
<dbReference type="Gene3D" id="1.10.287.1770">
    <property type="match status" value="1"/>
</dbReference>
<feature type="transmembrane region" description="Helical" evidence="17">
    <location>
        <begin position="532"/>
        <end position="549"/>
    </location>
</feature>
<dbReference type="Pfam" id="PF07664">
    <property type="entry name" value="FeoB_C"/>
    <property type="match status" value="1"/>
</dbReference>
<dbReference type="Gene3D" id="3.40.50.300">
    <property type="entry name" value="P-loop containing nucleotide triphosphate hydrolases"/>
    <property type="match status" value="1"/>
</dbReference>
<feature type="binding site" evidence="16">
    <location>
        <position position="42"/>
    </location>
    <ligand>
        <name>Mg(2+)</name>
        <dbReference type="ChEBI" id="CHEBI:18420"/>
        <label>2</label>
    </ligand>
</feature>
<sequence length="679" mass="73336">MSCHSDTATSPALDVENAQRTTLIALAGQPNMGKSTLFNLLTGLNQHVGNWAGKTVERREGSLTHDGQRFTLVDLPGTYSLTANSAEERIARDFILHEQPDVVIAVVNAANLERSLYLLAELVSLPAPVVVALNMMDVARQENILVEPEVLEAALGLPVIPMTATRAEGVRELFAAVQETLAGRRGLVARLPEIREDHRESLRVVLEAVQGYVPAPYPTAWAATKLLEGDEEITQQMRALLPAERWERVHQELMAHEDAFLAVATGRYEWIGRLVRAAVVRPRVGQIGLTERLDRWAAHPFWGLVILAAILGGVFWMTFQIGAPLQEWLDTQIIGRVSGWLAAALVSAPLWVQGLVLDGVMGGVGTVVTFLPILVIFFAVLGLLEDVGYMARAAYVMDRFMHLMGMHGKSFLPLFLGFGCNVPAVMGARVADSRAAQLLTILLAPLVPCTARLGVLAFLAPAFFGAAAAWVSWGLVMLSLGVLVLVGVVMSRTVFRGQRSAFVMEMPLYHIPNLRTIGLLVWQRSLSFLEKAGTTILVFSVVVWALAALPGGDLENSWLAGLGRWFEPVGLWMGLDWRLTVALLASFFAKENSIATLGVLFGSAEDAGLASTLAGIYSPASGLAFLTVSLLFIPCAATVAVIRQESGSWHWTLFSVALTLAISLAVGAGVYALAVWGGL</sequence>
<reference evidence="19" key="1">
    <citation type="journal article" date="2015" name="Genome Announc.">
        <title>Draft Genome Sequences of Anaerolinea thermolimosa IMO-1, Bellilinea caldifistulae GOMI-1, Leptolinea tardivitalis YMTK-2, Levilinea saccharolytica KIBI-1, Longilinea arvoryzae KOME-1, Previously Described as Members of the Class Anaerolineae (Chloroflexi).</title>
        <authorList>
            <person name="Matsuura N."/>
            <person name="Tourlousse M.D."/>
            <person name="Ohashi A."/>
            <person name="Hugenholtz P."/>
            <person name="Sekiguchi Y."/>
        </authorList>
    </citation>
    <scope>NUCLEOTIDE SEQUENCE</scope>
    <source>
        <strain evidence="19">KIBI-1</strain>
    </source>
</reference>
<dbReference type="InterPro" id="IPR027417">
    <property type="entry name" value="P-loop_NTPase"/>
</dbReference>
<proteinExistence type="inferred from homology"/>
<keyword evidence="4" id="KW-1003">Cell membrane</keyword>
<feature type="binding site" evidence="15">
    <location>
        <begin position="28"/>
        <end position="35"/>
    </location>
    <ligand>
        <name>GTP</name>
        <dbReference type="ChEBI" id="CHEBI:37565"/>
        <label>1</label>
    </ligand>
</feature>
<evidence type="ECO:0000256" key="4">
    <source>
        <dbReference type="ARBA" id="ARBA00022475"/>
    </source>
</evidence>
<gene>
    <name evidence="19" type="ORF">LSAC_03457</name>
</gene>
<evidence type="ECO:0000256" key="7">
    <source>
        <dbReference type="ARBA" id="ARBA00022692"/>
    </source>
</evidence>
<dbReference type="RefSeq" id="WP_062419818.1">
    <property type="nucleotide sequence ID" value="NZ_BBXZ01000182.1"/>
</dbReference>
<dbReference type="GO" id="GO:0005886">
    <property type="term" value="C:plasma membrane"/>
    <property type="evidence" value="ECO:0007669"/>
    <property type="project" value="UniProtKB-SubCell"/>
</dbReference>
<keyword evidence="3 17" id="KW-0813">Transport</keyword>
<keyword evidence="11" id="KW-0406">Ion transport</keyword>
<keyword evidence="13 17" id="KW-0472">Membrane</keyword>
<feature type="transmembrane region" description="Helical" evidence="17">
    <location>
        <begin position="438"/>
        <end position="464"/>
    </location>
</feature>
<dbReference type="PROSITE" id="PS51711">
    <property type="entry name" value="G_FEOB"/>
    <property type="match status" value="1"/>
</dbReference>
<feature type="transmembrane region" description="Helical" evidence="17">
    <location>
        <begin position="623"/>
        <end position="642"/>
    </location>
</feature>
<feature type="binding site" evidence="16">
    <location>
        <position position="43"/>
    </location>
    <ligand>
        <name>Mg(2+)</name>
        <dbReference type="ChEBI" id="CHEBI:18420"/>
        <label>2</label>
    </ligand>
</feature>
<keyword evidence="5 17" id="KW-0410">Iron transport</keyword>
<feature type="domain" description="FeoB-type G" evidence="18">
    <location>
        <begin position="21"/>
        <end position="183"/>
    </location>
</feature>
<dbReference type="InterPro" id="IPR030389">
    <property type="entry name" value="G_FEOB_dom"/>
</dbReference>
<evidence type="ECO:0000313" key="19">
    <source>
        <dbReference type="EMBL" id="GAP19547.1"/>
    </source>
</evidence>
<evidence type="ECO:0000256" key="13">
    <source>
        <dbReference type="ARBA" id="ARBA00023136"/>
    </source>
</evidence>
<evidence type="ECO:0000256" key="9">
    <source>
        <dbReference type="ARBA" id="ARBA00022989"/>
    </source>
</evidence>
<evidence type="ECO:0000256" key="2">
    <source>
        <dbReference type="ARBA" id="ARBA00004429"/>
    </source>
</evidence>
<keyword evidence="7 17" id="KW-0812">Transmembrane</keyword>